<dbReference type="HOGENOM" id="CLU_3327343_0_0_6"/>
<dbReference type="KEGG" id="ete:ETEE_0778"/>
<dbReference type="EMBL" id="CP006664">
    <property type="protein sequence ID" value="AIJ07249.1"/>
    <property type="molecule type" value="Genomic_DNA"/>
</dbReference>
<proteinExistence type="predicted"/>
<reference evidence="1 2" key="1">
    <citation type="journal article" date="2012" name="PLoS ONE">
        <title>Edwardsiella comparative phylogenomics reveal the new intra/inter-species taxonomic relationships, virulence evolution and niche adaptation mechanisms.</title>
        <authorList>
            <person name="Yang M."/>
            <person name="Lv Y."/>
            <person name="Xiao J."/>
            <person name="Wu H."/>
            <person name="Zheng H."/>
            <person name="Liu Q."/>
            <person name="Zhang Y."/>
            <person name="Wang Q."/>
        </authorList>
    </citation>
    <scope>NUCLEOTIDE SEQUENCE [LARGE SCALE GENOMIC DNA]</scope>
    <source>
        <strain evidence="2">080813</strain>
    </source>
</reference>
<name>A0A076LNJ2_9GAMM</name>
<accession>A0A076LNJ2</accession>
<dbReference type="Proteomes" id="UP000028681">
    <property type="component" value="Chromosome"/>
</dbReference>
<protein>
    <submittedName>
        <fullName evidence="1">Uncharacterized protein</fullName>
    </submittedName>
</protein>
<evidence type="ECO:0000313" key="1">
    <source>
        <dbReference type="EMBL" id="AIJ07249.1"/>
    </source>
</evidence>
<gene>
    <name evidence="1" type="ORF">ETEE_0778</name>
</gene>
<dbReference type="AlphaFoldDB" id="A0A076LNJ2"/>
<evidence type="ECO:0000313" key="2">
    <source>
        <dbReference type="Proteomes" id="UP000028681"/>
    </source>
</evidence>
<sequence>MAYRLILATRKCRYDRRKITLKNIPNINEPSFSTLYGG</sequence>
<organism evidence="1 2">
    <name type="scientific">Edwardsiella anguillarum ET080813</name>
    <dbReference type="NCBI Taxonomy" id="667120"/>
    <lineage>
        <taxon>Bacteria</taxon>
        <taxon>Pseudomonadati</taxon>
        <taxon>Pseudomonadota</taxon>
        <taxon>Gammaproteobacteria</taxon>
        <taxon>Enterobacterales</taxon>
        <taxon>Hafniaceae</taxon>
        <taxon>Edwardsiella</taxon>
    </lineage>
</organism>